<protein>
    <submittedName>
        <fullName evidence="4">Carboxylesterase family-domain-containing protein</fullName>
    </submittedName>
</protein>
<dbReference type="Proteomes" id="UP001218218">
    <property type="component" value="Unassembled WGS sequence"/>
</dbReference>
<feature type="domain" description="Carboxylesterase type B" evidence="3">
    <location>
        <begin position="184"/>
        <end position="440"/>
    </location>
</feature>
<gene>
    <name evidence="4" type="ORF">DFH08DRAFT_972978</name>
</gene>
<dbReference type="AlphaFoldDB" id="A0AAD7ED38"/>
<dbReference type="Pfam" id="PF00135">
    <property type="entry name" value="COesterase"/>
    <property type="match status" value="1"/>
</dbReference>
<comment type="caution">
    <text evidence="4">The sequence shown here is derived from an EMBL/GenBank/DDBJ whole genome shotgun (WGS) entry which is preliminary data.</text>
</comment>
<evidence type="ECO:0000313" key="4">
    <source>
        <dbReference type="EMBL" id="KAJ7314239.1"/>
    </source>
</evidence>
<organism evidence="4 5">
    <name type="scientific">Mycena albidolilacea</name>
    <dbReference type="NCBI Taxonomy" id="1033008"/>
    <lineage>
        <taxon>Eukaryota</taxon>
        <taxon>Fungi</taxon>
        <taxon>Dikarya</taxon>
        <taxon>Basidiomycota</taxon>
        <taxon>Agaricomycotina</taxon>
        <taxon>Agaricomycetes</taxon>
        <taxon>Agaricomycetidae</taxon>
        <taxon>Agaricales</taxon>
        <taxon>Marasmiineae</taxon>
        <taxon>Mycenaceae</taxon>
        <taxon>Mycena</taxon>
    </lineage>
</organism>
<dbReference type="PANTHER" id="PTHR43918:SF4">
    <property type="entry name" value="CARBOXYLIC ESTER HYDROLASE"/>
    <property type="match status" value="1"/>
</dbReference>
<reference evidence="4" key="1">
    <citation type="submission" date="2023-03" db="EMBL/GenBank/DDBJ databases">
        <title>Massive genome expansion in bonnet fungi (Mycena s.s.) driven by repeated elements and novel gene families across ecological guilds.</title>
        <authorList>
            <consortium name="Lawrence Berkeley National Laboratory"/>
            <person name="Harder C.B."/>
            <person name="Miyauchi S."/>
            <person name="Viragh M."/>
            <person name="Kuo A."/>
            <person name="Thoen E."/>
            <person name="Andreopoulos B."/>
            <person name="Lu D."/>
            <person name="Skrede I."/>
            <person name="Drula E."/>
            <person name="Henrissat B."/>
            <person name="Morin E."/>
            <person name="Kohler A."/>
            <person name="Barry K."/>
            <person name="LaButti K."/>
            <person name="Morin E."/>
            <person name="Salamov A."/>
            <person name="Lipzen A."/>
            <person name="Mereny Z."/>
            <person name="Hegedus B."/>
            <person name="Baldrian P."/>
            <person name="Stursova M."/>
            <person name="Weitz H."/>
            <person name="Taylor A."/>
            <person name="Grigoriev I.V."/>
            <person name="Nagy L.G."/>
            <person name="Martin F."/>
            <person name="Kauserud H."/>
        </authorList>
    </citation>
    <scope>NUCLEOTIDE SEQUENCE</scope>
    <source>
        <strain evidence="4">CBHHK002</strain>
    </source>
</reference>
<evidence type="ECO:0000259" key="3">
    <source>
        <dbReference type="Pfam" id="PF00135"/>
    </source>
</evidence>
<dbReference type="Gene3D" id="3.40.50.1820">
    <property type="entry name" value="alpha/beta hydrolase"/>
    <property type="match status" value="1"/>
</dbReference>
<dbReference type="EMBL" id="JARIHO010000068">
    <property type="protein sequence ID" value="KAJ7314239.1"/>
    <property type="molecule type" value="Genomic_DNA"/>
</dbReference>
<keyword evidence="2" id="KW-0378">Hydrolase</keyword>
<dbReference type="InterPro" id="IPR002018">
    <property type="entry name" value="CarbesteraseB"/>
</dbReference>
<keyword evidence="5" id="KW-1185">Reference proteome</keyword>
<dbReference type="InterPro" id="IPR029058">
    <property type="entry name" value="AB_hydrolase_fold"/>
</dbReference>
<evidence type="ECO:0000313" key="5">
    <source>
        <dbReference type="Proteomes" id="UP001218218"/>
    </source>
</evidence>
<name>A0AAD7ED38_9AGAR</name>
<comment type="similarity">
    <text evidence="1">Belongs to the type-B carboxylesterase/lipase family.</text>
</comment>
<evidence type="ECO:0000256" key="1">
    <source>
        <dbReference type="ARBA" id="ARBA00005964"/>
    </source>
</evidence>
<accession>A0AAD7ED38</accession>
<sequence>MDIEIVGLAELYCHEGVEELNRTPQLPPASPEQQRILIHNAPVAGNPIEQFIPCAPSFDRSALSTLLFLIDDDPRHCQAVPHSYKGNDENAVLFGSNYLDVLASFSSFTSKYQSSFRNTWNDQSAFIHAKIMASEYRRAFVRKILKRLAMYSQASLTEISMLCTFAFSAAALMLAQLVVAERTATSSGEIIGHRASNRPAVMEYLGIPFARSPTGELRSCPYVSPTAIIAYPNKTVNFDRIIGKFLGQGGVVGEDCLTLNVWSKHEASLSPNVSEPGKPVMVFFYGGRFAIGATNNSFYNGQYLADGEDVVVVTVNYRTNIFGFPGAPNATQNLGLLDQRLALEWIRTNVAAFSGDSARVTIFGQSAGGVSVDYHSFAFAHDPIAAGLISHSGTAFSFIPNTAELAERCWRNATAAVGCASGNGDEVMQCMRAKDFTEFTFRLGKRACTRANGLVWAWAWIWV</sequence>
<dbReference type="SUPFAM" id="SSF53474">
    <property type="entry name" value="alpha/beta-Hydrolases"/>
    <property type="match status" value="1"/>
</dbReference>
<dbReference type="InterPro" id="IPR050654">
    <property type="entry name" value="AChE-related_enzymes"/>
</dbReference>
<proteinExistence type="inferred from homology"/>
<evidence type="ECO:0000256" key="2">
    <source>
        <dbReference type="ARBA" id="ARBA00022801"/>
    </source>
</evidence>
<dbReference type="GO" id="GO:0052689">
    <property type="term" value="F:carboxylic ester hydrolase activity"/>
    <property type="evidence" value="ECO:0007669"/>
    <property type="project" value="TreeGrafter"/>
</dbReference>
<dbReference type="PANTHER" id="PTHR43918">
    <property type="entry name" value="ACETYLCHOLINESTERASE"/>
    <property type="match status" value="1"/>
</dbReference>